<dbReference type="SUPFAM" id="SSF48425">
    <property type="entry name" value="Sec7 domain"/>
    <property type="match status" value="1"/>
</dbReference>
<keyword evidence="4" id="KW-0254">Endocytosis</keyword>
<dbReference type="SMART" id="SM00222">
    <property type="entry name" value="Sec7"/>
    <property type="match status" value="1"/>
</dbReference>
<dbReference type="Gene3D" id="1.10.1000.11">
    <property type="entry name" value="Arf Nucleotide-binding Site Opener,domain 2"/>
    <property type="match status" value="1"/>
</dbReference>
<keyword evidence="8" id="KW-0472">Membrane</keyword>
<reference evidence="12" key="1">
    <citation type="submission" date="2024-07" db="EMBL/GenBank/DDBJ databases">
        <title>Two chromosome-level genome assemblies of Korean endemic species Abeliophyllum distichum and Forsythia ovata (Oleaceae).</title>
        <authorList>
            <person name="Jang H."/>
        </authorList>
    </citation>
    <scope>NUCLEOTIDE SEQUENCE [LARGE SCALE GENOMIC DNA]</scope>
</reference>
<sequence length="894" mass="99945">MMDPYGVPCMVEILHFLCSLLNVMENIEVGPRSNPIAYDEDVPLFALGLINSAIELGGASFKNHPKLLTLIQEELFYNLMQFGLSKSPLILSTVCSIVLNLYHYLRTKLKLQLEAFISSVLLRILQSKYGASYQQQEVAMEALVDFCRQPTFVSEMFTNYDSDISCSNVFEGLANLLSKSAFPVKSPLSAMNTLALDGLVALVQSMADRIGHDSSASGEGNPELEEYYPFWTLKCENYGEPHHWVPFIHRMKHIKRKLTIGVDHFNREPKKGLEFLQGFNLLPDTLDPKSVACFFRYTAGIDKDVVGDFLGSHDEFCIQVLHAFARTFNFQGMNLDTALRIFLETFRLPGESQKIMRVLEAFAESYYEQSPNIFANIDAALVLSYAMILLNTDLHNAQVKKKMREEDFIRNNRNINGGNDLPREFLSELYHSIRDNEIRMVPEQAAGATVMTRSHWIGLVHKARETAPFIVPDCGSHFDYDMFAIMSGPSIAAISVVFDHAEQEDVLRSCIDGFLSIAKISASYNFGNVLNDLVVSLCKFTTLTHQSFVEEFILDFGDDIKAKMATVALFTIANRYGDHIHSGWRNILECIMSLQNLGLLPARLASDAADDLDSSPVLDQATPAATSSPASLVPAMTPARKSSGLMGRFSLLLSLDTEEPAPQPTEEQLAARRRTLHTIQDCHIDSIFAESKFLQAESLSELVHALVLAGGCSSKGTNYLEDEDTAVFCLELLIAITLNNRDRIMLLWQNVYEHIANVVQSSVMPCALVEKAVFGLLRICQRLLPYKENLTDELLKSLQLVLKLDARVADAYCEQITQEVMHLVKANAMQIRSHMGWRTIISLLSITARHPEASEVGFETLSFIMSDGSYLLPTNYSSLPECGQAVCRVSSWSC</sequence>
<evidence type="ECO:0000259" key="10">
    <source>
        <dbReference type="PROSITE" id="PS50190"/>
    </source>
</evidence>
<dbReference type="GO" id="GO:0012505">
    <property type="term" value="C:endomembrane system"/>
    <property type="evidence" value="ECO:0007669"/>
    <property type="project" value="UniProtKB-SubCell"/>
</dbReference>
<dbReference type="AlphaFoldDB" id="A0ABD1WVG4"/>
<dbReference type="FunFam" id="1.10.220.20:FF:000005">
    <property type="entry name" value="ARF guanine-nucleotide exchange factor GNOM"/>
    <property type="match status" value="1"/>
</dbReference>
<evidence type="ECO:0000256" key="1">
    <source>
        <dbReference type="ARBA" id="ARBA00004514"/>
    </source>
</evidence>
<dbReference type="InterPro" id="IPR000904">
    <property type="entry name" value="Sec7_dom"/>
</dbReference>
<dbReference type="Pfam" id="PF01369">
    <property type="entry name" value="Sec7"/>
    <property type="match status" value="1"/>
</dbReference>
<evidence type="ECO:0000256" key="7">
    <source>
        <dbReference type="ARBA" id="ARBA00022927"/>
    </source>
</evidence>
<dbReference type="InterPro" id="IPR023394">
    <property type="entry name" value="Sec7_C_sf"/>
</dbReference>
<accession>A0ABD1WVG4</accession>
<evidence type="ECO:0000256" key="8">
    <source>
        <dbReference type="ARBA" id="ARBA00023136"/>
    </source>
</evidence>
<dbReference type="Pfam" id="PF12783">
    <property type="entry name" value="Sec7-like_HUS"/>
    <property type="match status" value="1"/>
</dbReference>
<evidence type="ECO:0000256" key="3">
    <source>
        <dbReference type="ARBA" id="ARBA00022490"/>
    </source>
</evidence>
<dbReference type="GO" id="GO:0015031">
    <property type="term" value="P:protein transport"/>
    <property type="evidence" value="ECO:0007669"/>
    <property type="project" value="UniProtKB-KW"/>
</dbReference>
<dbReference type="CDD" id="cd00171">
    <property type="entry name" value="Sec7"/>
    <property type="match status" value="1"/>
</dbReference>
<evidence type="ECO:0000256" key="4">
    <source>
        <dbReference type="ARBA" id="ARBA00022583"/>
    </source>
</evidence>
<dbReference type="InterPro" id="IPR032691">
    <property type="entry name" value="Mon2/Sec7/BIG1-like_HUS"/>
</dbReference>
<comment type="subcellular location">
    <subcellularLocation>
        <location evidence="1">Cytoplasm</location>
        <location evidence="1">Cytosol</location>
    </subcellularLocation>
    <subcellularLocation>
        <location evidence="9">Endomembrane system</location>
        <topology evidence="9">Peripheral membrane protein</topology>
        <orientation evidence="9">Cytoplasmic side</orientation>
    </subcellularLocation>
</comment>
<dbReference type="GO" id="GO:0006897">
    <property type="term" value="P:endocytosis"/>
    <property type="evidence" value="ECO:0007669"/>
    <property type="project" value="UniProtKB-KW"/>
</dbReference>
<evidence type="ECO:0000313" key="11">
    <source>
        <dbReference type="EMBL" id="KAL2552275.1"/>
    </source>
</evidence>
<dbReference type="PANTHER" id="PTHR10663">
    <property type="entry name" value="GUANYL-NUCLEOTIDE EXCHANGE FACTOR"/>
    <property type="match status" value="1"/>
</dbReference>
<feature type="domain" description="SEC7" evidence="10">
    <location>
        <begin position="247"/>
        <end position="436"/>
    </location>
</feature>
<dbReference type="GO" id="GO:0005829">
    <property type="term" value="C:cytosol"/>
    <property type="evidence" value="ECO:0007669"/>
    <property type="project" value="UniProtKB-SubCell"/>
</dbReference>
<keyword evidence="2" id="KW-0813">Transport</keyword>
<dbReference type="PROSITE" id="PS50190">
    <property type="entry name" value="SEC7"/>
    <property type="match status" value="1"/>
</dbReference>
<dbReference type="EMBL" id="JBFOLJ010000002">
    <property type="protein sequence ID" value="KAL2552275.1"/>
    <property type="molecule type" value="Genomic_DNA"/>
</dbReference>
<evidence type="ECO:0000256" key="6">
    <source>
        <dbReference type="ARBA" id="ARBA00022892"/>
    </source>
</evidence>
<dbReference type="InterPro" id="IPR035999">
    <property type="entry name" value="Sec7_dom_sf"/>
</dbReference>
<name>A0ABD1WVG4_9LAMI</name>
<evidence type="ECO:0000256" key="2">
    <source>
        <dbReference type="ARBA" id="ARBA00022448"/>
    </source>
</evidence>
<dbReference type="Gene3D" id="1.10.220.20">
    <property type="match status" value="1"/>
</dbReference>
<evidence type="ECO:0000256" key="5">
    <source>
        <dbReference type="ARBA" id="ARBA00022658"/>
    </source>
</evidence>
<dbReference type="InterPro" id="IPR016024">
    <property type="entry name" value="ARM-type_fold"/>
</dbReference>
<protein>
    <submittedName>
        <fullName evidence="11">ARF guanine-nucleotide exchange factor GNOM</fullName>
    </submittedName>
</protein>
<keyword evidence="12" id="KW-1185">Reference proteome</keyword>
<dbReference type="FunFam" id="1.10.1000.11:FF:000010">
    <property type="entry name" value="ARF guanine-nucleotide exchange factor GNOM-like"/>
    <property type="match status" value="1"/>
</dbReference>
<gene>
    <name evidence="11" type="ORF">Fot_05894</name>
</gene>
<keyword evidence="5" id="KW-0344">Guanine-nucleotide releasing factor</keyword>
<keyword evidence="6" id="KW-0931">ER-Golgi transport</keyword>
<keyword evidence="3" id="KW-0963">Cytoplasm</keyword>
<evidence type="ECO:0000313" key="12">
    <source>
        <dbReference type="Proteomes" id="UP001604277"/>
    </source>
</evidence>
<dbReference type="Proteomes" id="UP001604277">
    <property type="component" value="Unassembled WGS sequence"/>
</dbReference>
<proteinExistence type="predicted"/>
<organism evidence="11 12">
    <name type="scientific">Forsythia ovata</name>
    <dbReference type="NCBI Taxonomy" id="205694"/>
    <lineage>
        <taxon>Eukaryota</taxon>
        <taxon>Viridiplantae</taxon>
        <taxon>Streptophyta</taxon>
        <taxon>Embryophyta</taxon>
        <taxon>Tracheophyta</taxon>
        <taxon>Spermatophyta</taxon>
        <taxon>Magnoliopsida</taxon>
        <taxon>eudicotyledons</taxon>
        <taxon>Gunneridae</taxon>
        <taxon>Pentapetalae</taxon>
        <taxon>asterids</taxon>
        <taxon>lamiids</taxon>
        <taxon>Lamiales</taxon>
        <taxon>Oleaceae</taxon>
        <taxon>Forsythieae</taxon>
        <taxon>Forsythia</taxon>
    </lineage>
</organism>
<evidence type="ECO:0000256" key="9">
    <source>
        <dbReference type="ARBA" id="ARBA00029433"/>
    </source>
</evidence>
<dbReference type="GO" id="GO:0005085">
    <property type="term" value="F:guanyl-nucleotide exchange factor activity"/>
    <property type="evidence" value="ECO:0007669"/>
    <property type="project" value="UniProtKB-KW"/>
</dbReference>
<keyword evidence="7" id="KW-0653">Protein transport</keyword>
<dbReference type="PANTHER" id="PTHR10663:SF354">
    <property type="entry name" value="ARF GUANINE-NUCLEOTIDE EXCHANGE FACTOR GNOM-LIKE"/>
    <property type="match status" value="1"/>
</dbReference>
<dbReference type="SUPFAM" id="SSF48371">
    <property type="entry name" value="ARM repeat"/>
    <property type="match status" value="1"/>
</dbReference>
<comment type="caution">
    <text evidence="11">The sequence shown here is derived from an EMBL/GenBank/DDBJ whole genome shotgun (WGS) entry which is preliminary data.</text>
</comment>